<evidence type="ECO:0000313" key="1">
    <source>
        <dbReference type="EMBL" id="SVC20558.1"/>
    </source>
</evidence>
<organism evidence="1">
    <name type="scientific">marine metagenome</name>
    <dbReference type="NCBI Taxonomy" id="408172"/>
    <lineage>
        <taxon>unclassified sequences</taxon>
        <taxon>metagenomes</taxon>
        <taxon>ecological metagenomes</taxon>
    </lineage>
</organism>
<feature type="non-terminal residue" evidence="1">
    <location>
        <position position="1"/>
    </location>
</feature>
<dbReference type="AlphaFoldDB" id="A0A382K893"/>
<protein>
    <submittedName>
        <fullName evidence="1">Uncharacterized protein</fullName>
    </submittedName>
</protein>
<gene>
    <name evidence="1" type="ORF">METZ01_LOCUS273412</name>
</gene>
<name>A0A382K893_9ZZZZ</name>
<accession>A0A382K893</accession>
<dbReference type="EMBL" id="UINC01078983">
    <property type="protein sequence ID" value="SVC20558.1"/>
    <property type="molecule type" value="Genomic_DNA"/>
</dbReference>
<proteinExistence type="predicted"/>
<sequence length="36" mass="4019">VTPEIDSPLTASEPGEDLCRRARKFSNRFLNLVQSA</sequence>
<reference evidence="1" key="1">
    <citation type="submission" date="2018-05" db="EMBL/GenBank/DDBJ databases">
        <authorList>
            <person name="Lanie J.A."/>
            <person name="Ng W.-L."/>
            <person name="Kazmierczak K.M."/>
            <person name="Andrzejewski T.M."/>
            <person name="Davidsen T.M."/>
            <person name="Wayne K.J."/>
            <person name="Tettelin H."/>
            <person name="Glass J.I."/>
            <person name="Rusch D."/>
            <person name="Podicherti R."/>
            <person name="Tsui H.-C.T."/>
            <person name="Winkler M.E."/>
        </authorList>
    </citation>
    <scope>NUCLEOTIDE SEQUENCE</scope>
</reference>